<feature type="transmembrane region" description="Helical" evidence="7">
    <location>
        <begin position="272"/>
        <end position="290"/>
    </location>
</feature>
<evidence type="ECO:0000259" key="8">
    <source>
        <dbReference type="Pfam" id="PF01757"/>
    </source>
</evidence>
<evidence type="ECO:0000256" key="3">
    <source>
        <dbReference type="ARBA" id="ARBA00022475"/>
    </source>
</evidence>
<feature type="transmembrane region" description="Helical" evidence="7">
    <location>
        <begin position="297"/>
        <end position="315"/>
    </location>
</feature>
<organism evidence="9 10">
    <name type="scientific">Actibacterium pelagium</name>
    <dbReference type="NCBI Taxonomy" id="2029103"/>
    <lineage>
        <taxon>Bacteria</taxon>
        <taxon>Pseudomonadati</taxon>
        <taxon>Pseudomonadota</taxon>
        <taxon>Alphaproteobacteria</taxon>
        <taxon>Rhodobacterales</taxon>
        <taxon>Roseobacteraceae</taxon>
        <taxon>Actibacterium</taxon>
    </lineage>
</organism>
<dbReference type="Pfam" id="PF01757">
    <property type="entry name" value="Acyl_transf_3"/>
    <property type="match status" value="1"/>
</dbReference>
<accession>A0A917AJP7</accession>
<comment type="caution">
    <text evidence="9">The sequence shown here is derived from an EMBL/GenBank/DDBJ whole genome shotgun (WGS) entry which is preliminary data.</text>
</comment>
<dbReference type="PANTHER" id="PTHR40074:SF2">
    <property type="entry name" value="O-ACETYLTRANSFERASE WECH"/>
    <property type="match status" value="1"/>
</dbReference>
<evidence type="ECO:0000313" key="9">
    <source>
        <dbReference type="EMBL" id="GGE54158.1"/>
    </source>
</evidence>
<name>A0A917AJP7_9RHOB</name>
<dbReference type="GO" id="GO:0016413">
    <property type="term" value="F:O-acetyltransferase activity"/>
    <property type="evidence" value="ECO:0007669"/>
    <property type="project" value="TreeGrafter"/>
</dbReference>
<feature type="transmembrane region" description="Helical" evidence="7">
    <location>
        <begin position="91"/>
        <end position="108"/>
    </location>
</feature>
<dbReference type="AlphaFoldDB" id="A0A917AJP7"/>
<evidence type="ECO:0000256" key="4">
    <source>
        <dbReference type="ARBA" id="ARBA00022692"/>
    </source>
</evidence>
<reference evidence="9" key="2">
    <citation type="submission" date="2020-09" db="EMBL/GenBank/DDBJ databases">
        <authorList>
            <person name="Sun Q."/>
            <person name="Zhou Y."/>
        </authorList>
    </citation>
    <scope>NUCLEOTIDE SEQUENCE</scope>
    <source>
        <strain evidence="9">CGMCC 1.16012</strain>
    </source>
</reference>
<feature type="transmembrane region" description="Helical" evidence="7">
    <location>
        <begin position="233"/>
        <end position="252"/>
    </location>
</feature>
<evidence type="ECO:0000256" key="7">
    <source>
        <dbReference type="SAM" id="Phobius"/>
    </source>
</evidence>
<evidence type="ECO:0000256" key="6">
    <source>
        <dbReference type="ARBA" id="ARBA00023136"/>
    </source>
</evidence>
<feature type="transmembrane region" description="Helical" evidence="7">
    <location>
        <begin position="164"/>
        <end position="181"/>
    </location>
</feature>
<dbReference type="Proteomes" id="UP000606730">
    <property type="component" value="Unassembled WGS sequence"/>
</dbReference>
<dbReference type="RefSeq" id="WP_095594144.1">
    <property type="nucleotide sequence ID" value="NZ_BMKN01000002.1"/>
</dbReference>
<gene>
    <name evidence="9" type="ORF">GCM10011517_22190</name>
</gene>
<comment type="subcellular location">
    <subcellularLocation>
        <location evidence="1">Cell membrane</location>
        <topology evidence="1">Multi-pass membrane protein</topology>
    </subcellularLocation>
</comment>
<feature type="transmembrane region" description="Helical" evidence="7">
    <location>
        <begin position="47"/>
        <end position="71"/>
    </location>
</feature>
<dbReference type="EMBL" id="BMKN01000002">
    <property type="protein sequence ID" value="GGE54158.1"/>
    <property type="molecule type" value="Genomic_DNA"/>
</dbReference>
<dbReference type="InterPro" id="IPR002656">
    <property type="entry name" value="Acyl_transf_3_dom"/>
</dbReference>
<keyword evidence="3" id="KW-1003">Cell membrane</keyword>
<feature type="transmembrane region" description="Helical" evidence="7">
    <location>
        <begin position="335"/>
        <end position="358"/>
    </location>
</feature>
<dbReference type="OrthoDB" id="1072135at2"/>
<dbReference type="GO" id="GO:0009246">
    <property type="term" value="P:enterobacterial common antigen biosynthetic process"/>
    <property type="evidence" value="ECO:0007669"/>
    <property type="project" value="TreeGrafter"/>
</dbReference>
<sequence length="380" mass="42705">MDTSQRMVWLDALRLTAGVSMVVLHATADPNGQPWVNYPPADRVGPIVIRTIIYSARTELFLIISAFLLLLALEHRPRSYGQTVRQQMRRLLLPFAFWVVFYAGYNLIKADAFGYTPALLGQLSNPMEWVGFFVLGDIKYHMHFLPTLFGLVLFFPLFKCARRWPAIGFGVLVCLLVKRELDGFLWSAFVDTQALPYLVRAVKILTYVGYGLIAGAALGILEKSSTKQREAWLPILGFAATLLILVKSVGAWKTVQLGAWPHSYTAGFWADFLMPALLFLFCMCCGHWRWPAVISRIAPYSFGIYLCHPIFLDLAEVALRDVGWAPVMQVLVKLSFALPATTFLVIMLSRSVLFAWVVGLGPLPTLRRVSTNEQERQNAA</sequence>
<reference evidence="9" key="1">
    <citation type="journal article" date="2014" name="Int. J. Syst. Evol. Microbiol.">
        <title>Complete genome sequence of Corynebacterium casei LMG S-19264T (=DSM 44701T), isolated from a smear-ripened cheese.</title>
        <authorList>
            <consortium name="US DOE Joint Genome Institute (JGI-PGF)"/>
            <person name="Walter F."/>
            <person name="Albersmeier A."/>
            <person name="Kalinowski J."/>
            <person name="Ruckert C."/>
        </authorList>
    </citation>
    <scope>NUCLEOTIDE SEQUENCE</scope>
    <source>
        <strain evidence="9">CGMCC 1.16012</strain>
    </source>
</reference>
<keyword evidence="10" id="KW-1185">Reference proteome</keyword>
<evidence type="ECO:0000256" key="1">
    <source>
        <dbReference type="ARBA" id="ARBA00004651"/>
    </source>
</evidence>
<dbReference type="PANTHER" id="PTHR40074">
    <property type="entry name" value="O-ACETYLTRANSFERASE WECH"/>
    <property type="match status" value="1"/>
</dbReference>
<evidence type="ECO:0000256" key="5">
    <source>
        <dbReference type="ARBA" id="ARBA00022989"/>
    </source>
</evidence>
<keyword evidence="5 7" id="KW-1133">Transmembrane helix</keyword>
<evidence type="ECO:0000256" key="2">
    <source>
        <dbReference type="ARBA" id="ARBA00007400"/>
    </source>
</evidence>
<comment type="similarity">
    <text evidence="2">Belongs to the acyltransferase 3 family.</text>
</comment>
<feature type="transmembrane region" description="Helical" evidence="7">
    <location>
        <begin position="7"/>
        <end position="27"/>
    </location>
</feature>
<evidence type="ECO:0000313" key="10">
    <source>
        <dbReference type="Proteomes" id="UP000606730"/>
    </source>
</evidence>
<keyword evidence="6 7" id="KW-0472">Membrane</keyword>
<feature type="transmembrane region" description="Helical" evidence="7">
    <location>
        <begin position="140"/>
        <end position="157"/>
    </location>
</feature>
<proteinExistence type="inferred from homology"/>
<dbReference type="GO" id="GO:0005886">
    <property type="term" value="C:plasma membrane"/>
    <property type="evidence" value="ECO:0007669"/>
    <property type="project" value="UniProtKB-SubCell"/>
</dbReference>
<protein>
    <recommendedName>
        <fullName evidence="8">Acyltransferase 3 domain-containing protein</fullName>
    </recommendedName>
</protein>
<feature type="domain" description="Acyltransferase 3" evidence="8">
    <location>
        <begin position="8"/>
        <end position="346"/>
    </location>
</feature>
<feature type="transmembrane region" description="Helical" evidence="7">
    <location>
        <begin position="201"/>
        <end position="221"/>
    </location>
</feature>
<keyword evidence="4 7" id="KW-0812">Transmembrane</keyword>